<dbReference type="EMBL" id="JAGETN010000020">
    <property type="protein sequence ID" value="MBO2025669.1"/>
    <property type="molecule type" value="Genomic_DNA"/>
</dbReference>
<dbReference type="Proteomes" id="UP000664267">
    <property type="component" value="Unassembled WGS sequence"/>
</dbReference>
<gene>
    <name evidence="1" type="ORF">J4733_14160</name>
</gene>
<evidence type="ECO:0000313" key="1">
    <source>
        <dbReference type="EMBL" id="MBO2025669.1"/>
    </source>
</evidence>
<accession>A0A939NNT3</accession>
<proteinExistence type="predicted"/>
<comment type="caution">
    <text evidence="1">The sequence shown here is derived from an EMBL/GenBank/DDBJ whole genome shotgun (WGS) entry which is preliminary data.</text>
</comment>
<dbReference type="AlphaFoldDB" id="A0A939NNT3"/>
<organism evidence="1 2">
    <name type="scientific">Klebsiella pneumoniae</name>
    <dbReference type="NCBI Taxonomy" id="573"/>
    <lineage>
        <taxon>Bacteria</taxon>
        <taxon>Pseudomonadati</taxon>
        <taxon>Pseudomonadota</taxon>
        <taxon>Gammaproteobacteria</taxon>
        <taxon>Enterobacterales</taxon>
        <taxon>Enterobacteriaceae</taxon>
        <taxon>Klebsiella/Raoultella group</taxon>
        <taxon>Klebsiella</taxon>
        <taxon>Klebsiella pneumoniae complex</taxon>
    </lineage>
</organism>
<protein>
    <submittedName>
        <fullName evidence="1">Uncharacterized protein</fullName>
    </submittedName>
</protein>
<sequence>MFRQQMAALAQQISQWFDGTGIEVVISTRHLHDLSTLGYSLNSGICRYDIPPFVCKRRAQRQYRAAAAVGWRGKGDRDPES</sequence>
<evidence type="ECO:0000313" key="2">
    <source>
        <dbReference type="Proteomes" id="UP000664267"/>
    </source>
</evidence>
<name>A0A939NNT3_KLEPN</name>
<reference evidence="1" key="1">
    <citation type="submission" date="2021-03" db="EMBL/GenBank/DDBJ databases">
        <title>Molecular epidemiology and mechanisms of colistin and carbapenem resistance in Enterobacteriaceae from clinical isolates, the environment and porcine samples in Pretoria, South Africa.</title>
        <authorList>
            <person name="Bogoshi D."/>
            <person name="Mbelle N.M."/>
            <person name="Naidoo V."/>
            <person name="Osei Sekyere J."/>
        </authorList>
    </citation>
    <scope>NUCLEOTIDE SEQUENCE</scope>
    <source>
        <strain evidence="1">C029</strain>
    </source>
</reference>